<reference evidence="21 22" key="1">
    <citation type="submission" date="2019-04" db="EMBL/GenBank/DDBJ databases">
        <authorList>
            <consortium name="Wellcome Sanger Institute Data Sharing"/>
        </authorList>
    </citation>
    <scope>NUCLEOTIDE SEQUENCE [LARGE SCALE GENOMIC DNA]</scope>
</reference>
<protein>
    <recommendedName>
        <fullName evidence="5">Tissue factor</fullName>
    </recommendedName>
    <alternativeName>
        <fullName evidence="16">Coagulation factor III</fullName>
    </alternativeName>
</protein>
<evidence type="ECO:0000256" key="12">
    <source>
        <dbReference type="ARBA" id="ARBA00023139"/>
    </source>
</evidence>
<keyword evidence="11 17" id="KW-0472">Membrane</keyword>
<evidence type="ECO:0000256" key="6">
    <source>
        <dbReference type="ARBA" id="ARBA00022692"/>
    </source>
</evidence>
<feature type="domain" description="Interferon/interleukin receptor" evidence="20">
    <location>
        <begin position="128"/>
        <end position="234"/>
    </location>
</feature>
<evidence type="ECO:0000256" key="16">
    <source>
        <dbReference type="ARBA" id="ARBA00031171"/>
    </source>
</evidence>
<evidence type="ECO:0000256" key="11">
    <source>
        <dbReference type="ARBA" id="ARBA00023136"/>
    </source>
</evidence>
<dbReference type="GeneTree" id="ENSGT00390000012668"/>
<evidence type="ECO:0000256" key="3">
    <source>
        <dbReference type="ARBA" id="ARBA00009197"/>
    </source>
</evidence>
<gene>
    <name evidence="21" type="primary">F3</name>
    <name evidence="21" type="synonym">LOC108935064</name>
</gene>
<evidence type="ECO:0000256" key="4">
    <source>
        <dbReference type="ARBA" id="ARBA00011184"/>
    </source>
</evidence>
<dbReference type="PANTHER" id="PTHR20859">
    <property type="entry name" value="INTERFERON/INTERLEUKIN RECEPTOR"/>
    <property type="match status" value="1"/>
</dbReference>
<keyword evidence="6 17" id="KW-0812">Transmembrane</keyword>
<keyword evidence="13" id="KW-1015">Disulfide bond</keyword>
<sequence>MIMDSRTPVYCGLILSLLLCDIISGEDYFPPAQGVSWSSLNFKTILMWNPEPRNHSYTVEFFGVGKDRERSPHCIRSLRTECDLTHVLMDLKETYYAEVLSEPLLGMTSDLIEFPYARSEQFTPYSDTLIGRPEFTIEVNEDKTKITLQIQDPLSPFYNNSKLLNMRDIFQDDLQYRVTYRKAKSTGKKVEMTDTNEIVLQVDRGESYCFYVQAFIPSRRGEKQLGALSKLQCSPAGEKSLHEEYGFVVLLCAALMIIVAFVITTILLCLCCKRKCQAKNEEKEKPYDHV</sequence>
<evidence type="ECO:0000259" key="19">
    <source>
        <dbReference type="Pfam" id="PF01108"/>
    </source>
</evidence>
<dbReference type="Pfam" id="PF09294">
    <property type="entry name" value="Interfer-bind"/>
    <property type="match status" value="1"/>
</dbReference>
<name>A0A8C9V0F7_SCLFO</name>
<keyword evidence="9 17" id="KW-1133">Transmembrane helix</keyword>
<evidence type="ECO:0000256" key="2">
    <source>
        <dbReference type="ARBA" id="ARBA00004479"/>
    </source>
</evidence>
<dbReference type="Gene3D" id="2.60.40.10">
    <property type="entry name" value="Immunoglobulins"/>
    <property type="match status" value="2"/>
</dbReference>
<evidence type="ECO:0000256" key="7">
    <source>
        <dbReference type="ARBA" id="ARBA00022696"/>
    </source>
</evidence>
<dbReference type="InterPro" id="IPR015373">
    <property type="entry name" value="Interferon/interleukin_rcp_dom"/>
</dbReference>
<evidence type="ECO:0000256" key="1">
    <source>
        <dbReference type="ARBA" id="ARBA00002201"/>
    </source>
</evidence>
<dbReference type="OrthoDB" id="8942372at2759"/>
<comment type="function">
    <text evidence="1">Initiates blood coagulation by forming a complex with circulating factor VII or VIIa. The [TF:VIIa] complex activates factors IX or X by specific limited proteolysis. TF plays a role in normal hemostasis by initiating the cell-surface assembly and propagation of the coagulation protease cascade.</text>
</comment>
<organism evidence="21 22">
    <name type="scientific">Scleropages formosus</name>
    <name type="common">Asian bonytongue</name>
    <name type="synonym">Osteoglossum formosum</name>
    <dbReference type="NCBI Taxonomy" id="113540"/>
    <lineage>
        <taxon>Eukaryota</taxon>
        <taxon>Metazoa</taxon>
        <taxon>Chordata</taxon>
        <taxon>Craniata</taxon>
        <taxon>Vertebrata</taxon>
        <taxon>Euteleostomi</taxon>
        <taxon>Actinopterygii</taxon>
        <taxon>Neopterygii</taxon>
        <taxon>Teleostei</taxon>
        <taxon>Osteoglossocephala</taxon>
        <taxon>Osteoglossomorpha</taxon>
        <taxon>Osteoglossiformes</taxon>
        <taxon>Osteoglossidae</taxon>
        <taxon>Scleropages</taxon>
    </lineage>
</organism>
<evidence type="ECO:0000256" key="14">
    <source>
        <dbReference type="ARBA" id="ARBA00023180"/>
    </source>
</evidence>
<dbReference type="PRINTS" id="PR00346">
    <property type="entry name" value="TISSUEFACTOR"/>
</dbReference>
<evidence type="ECO:0000259" key="20">
    <source>
        <dbReference type="Pfam" id="PF09294"/>
    </source>
</evidence>
<comment type="subcellular location">
    <subcellularLocation>
        <location evidence="2">Membrane</location>
        <topology evidence="2">Single-pass type I membrane protein</topology>
    </subcellularLocation>
</comment>
<dbReference type="FunFam" id="2.60.40.10:FF:000899">
    <property type="entry name" value="Tissue factor"/>
    <property type="match status" value="1"/>
</dbReference>
<feature type="signal peptide" evidence="18">
    <location>
        <begin position="1"/>
        <end position="25"/>
    </location>
</feature>
<accession>A0A8C9V0F7</accession>
<dbReference type="GO" id="GO:0005886">
    <property type="term" value="C:plasma membrane"/>
    <property type="evidence" value="ECO:0007669"/>
    <property type="project" value="TreeGrafter"/>
</dbReference>
<evidence type="ECO:0000256" key="9">
    <source>
        <dbReference type="ARBA" id="ARBA00022989"/>
    </source>
</evidence>
<evidence type="ECO:0000256" key="15">
    <source>
        <dbReference type="ARBA" id="ARBA00023288"/>
    </source>
</evidence>
<dbReference type="GO" id="GO:0004896">
    <property type="term" value="F:cytokine receptor activity"/>
    <property type="evidence" value="ECO:0007669"/>
    <property type="project" value="TreeGrafter"/>
</dbReference>
<comment type="similarity">
    <text evidence="3">Belongs to the tissue factor family.</text>
</comment>
<evidence type="ECO:0000256" key="18">
    <source>
        <dbReference type="SAM" id="SignalP"/>
    </source>
</evidence>
<keyword evidence="8 18" id="KW-0732">Signal</keyword>
<dbReference type="InterPro" id="IPR036116">
    <property type="entry name" value="FN3_sf"/>
</dbReference>
<evidence type="ECO:0000256" key="13">
    <source>
        <dbReference type="ARBA" id="ARBA00023157"/>
    </source>
</evidence>
<dbReference type="InterPro" id="IPR001187">
    <property type="entry name" value="Tissue_factor"/>
</dbReference>
<comment type="subunit">
    <text evidence="4">Interacts with HSPE; the interaction, inhibited by heparin, promotes the generation of activated factor X and activates coagulation in the presence of activated factor VII.</text>
</comment>
<feature type="domain" description="Fibronectin type-III" evidence="19">
    <location>
        <begin position="14"/>
        <end position="103"/>
    </location>
</feature>
<dbReference type="Ensembl" id="ENSSFOT00015011875.2">
    <property type="protein sequence ID" value="ENSSFOP00015011724.2"/>
    <property type="gene ID" value="ENSSFOG00015007558.2"/>
</dbReference>
<evidence type="ECO:0000313" key="22">
    <source>
        <dbReference type="Proteomes" id="UP000694397"/>
    </source>
</evidence>
<dbReference type="InterPro" id="IPR013783">
    <property type="entry name" value="Ig-like_fold"/>
</dbReference>
<dbReference type="SUPFAM" id="SSF49265">
    <property type="entry name" value="Fibronectin type III"/>
    <property type="match status" value="2"/>
</dbReference>
<keyword evidence="22" id="KW-1185">Reference proteome</keyword>
<proteinExistence type="inferred from homology"/>
<evidence type="ECO:0000313" key="21">
    <source>
        <dbReference type="Ensembl" id="ENSSFOP00015011724.2"/>
    </source>
</evidence>
<feature type="chain" id="PRO_5034517548" description="Tissue factor" evidence="18">
    <location>
        <begin position="26"/>
        <end position="290"/>
    </location>
</feature>
<dbReference type="InterPro" id="IPR050650">
    <property type="entry name" value="Type-II_Cytokine-TF_Rcpt"/>
</dbReference>
<keyword evidence="12" id="KW-0564">Palmitate</keyword>
<dbReference type="KEGG" id="sfm:108935064"/>
<dbReference type="InterPro" id="IPR003961">
    <property type="entry name" value="FN3_dom"/>
</dbReference>
<dbReference type="GO" id="GO:0007596">
    <property type="term" value="P:blood coagulation"/>
    <property type="evidence" value="ECO:0007669"/>
    <property type="project" value="UniProtKB-KW"/>
</dbReference>
<evidence type="ECO:0000256" key="5">
    <source>
        <dbReference type="ARBA" id="ARBA00018722"/>
    </source>
</evidence>
<keyword evidence="14" id="KW-0325">Glycoprotein</keyword>
<reference evidence="21" key="2">
    <citation type="submission" date="2025-08" db="UniProtKB">
        <authorList>
            <consortium name="Ensembl"/>
        </authorList>
    </citation>
    <scope>IDENTIFICATION</scope>
</reference>
<keyword evidence="15" id="KW-0449">Lipoprotein</keyword>
<feature type="transmembrane region" description="Helical" evidence="17">
    <location>
        <begin position="245"/>
        <end position="270"/>
    </location>
</feature>
<dbReference type="AlphaFoldDB" id="A0A8C9V0F7"/>
<keyword evidence="7" id="KW-0356">Hemostasis</keyword>
<evidence type="ECO:0000256" key="17">
    <source>
        <dbReference type="SAM" id="Phobius"/>
    </source>
</evidence>
<dbReference type="Proteomes" id="UP000694397">
    <property type="component" value="Chromosome 3"/>
</dbReference>
<dbReference type="Pfam" id="PF01108">
    <property type="entry name" value="Tissue_fac"/>
    <property type="match status" value="1"/>
</dbReference>
<evidence type="ECO:0000256" key="8">
    <source>
        <dbReference type="ARBA" id="ARBA00022729"/>
    </source>
</evidence>
<evidence type="ECO:0000256" key="10">
    <source>
        <dbReference type="ARBA" id="ARBA00023084"/>
    </source>
</evidence>
<keyword evidence="10" id="KW-0094">Blood coagulation</keyword>
<dbReference type="PANTHER" id="PTHR20859:SF22">
    <property type="entry name" value="TISSUE FACTOR"/>
    <property type="match status" value="1"/>
</dbReference>
<reference evidence="21" key="3">
    <citation type="submission" date="2025-09" db="UniProtKB">
        <authorList>
            <consortium name="Ensembl"/>
        </authorList>
    </citation>
    <scope>IDENTIFICATION</scope>
</reference>